<name>A0A8T1VL61_9STRA</name>
<dbReference type="OrthoDB" id="543798at2759"/>
<dbReference type="InterPro" id="IPR052050">
    <property type="entry name" value="SecEffector_AnkRepeat"/>
</dbReference>
<organism evidence="1 2">
    <name type="scientific">Phytophthora pseudosyringae</name>
    <dbReference type="NCBI Taxonomy" id="221518"/>
    <lineage>
        <taxon>Eukaryota</taxon>
        <taxon>Sar</taxon>
        <taxon>Stramenopiles</taxon>
        <taxon>Oomycota</taxon>
        <taxon>Peronosporomycetes</taxon>
        <taxon>Peronosporales</taxon>
        <taxon>Peronosporaceae</taxon>
        <taxon>Phytophthora</taxon>
    </lineage>
</organism>
<keyword evidence="2" id="KW-1185">Reference proteome</keyword>
<accession>A0A8T1VL61</accession>
<dbReference type="PANTHER" id="PTHR46586">
    <property type="entry name" value="ANKYRIN REPEAT-CONTAINING PROTEIN"/>
    <property type="match status" value="1"/>
</dbReference>
<dbReference type="Proteomes" id="UP000694044">
    <property type="component" value="Unassembled WGS sequence"/>
</dbReference>
<protein>
    <submittedName>
        <fullName evidence="1">Ankyrin repeat and SAM domain-containing protein 3</fullName>
    </submittedName>
</protein>
<dbReference type="PANTHER" id="PTHR46586:SF3">
    <property type="entry name" value="ANKYRIN REPEAT-CONTAINING PROTEIN"/>
    <property type="match status" value="1"/>
</dbReference>
<reference evidence="1" key="1">
    <citation type="submission" date="2021-02" db="EMBL/GenBank/DDBJ databases">
        <authorList>
            <person name="Palmer J.M."/>
        </authorList>
    </citation>
    <scope>NUCLEOTIDE SEQUENCE</scope>
    <source>
        <strain evidence="1">SCRP734</strain>
    </source>
</reference>
<comment type="caution">
    <text evidence="1">The sequence shown here is derived from an EMBL/GenBank/DDBJ whole genome shotgun (WGS) entry which is preliminary data.</text>
</comment>
<proteinExistence type="predicted"/>
<dbReference type="AlphaFoldDB" id="A0A8T1VL61"/>
<evidence type="ECO:0000313" key="2">
    <source>
        <dbReference type="Proteomes" id="UP000694044"/>
    </source>
</evidence>
<dbReference type="EMBL" id="JAGDFM010000224">
    <property type="protein sequence ID" value="KAG7382002.1"/>
    <property type="molecule type" value="Genomic_DNA"/>
</dbReference>
<sequence length="356" mass="40624">MSASRRPAAEDALLLTVVQLVAREGLHARGIELAHVSRAIDGFVNELPSVWSLANAYAKTRSLRCMQFVAPKALQPSYRTWVVNNVVEMTLRHGDVEALKWVAERYAPESSLTKAAVVAAAEGRLDVLQWLYQRHYSRVHWGGAEWCEAVRAGHKHVVEWLDCHVKPHVEAAPRLMLDAARAGDLQLVQSLHKNYELPVVNALVEAQKSCQWGVAMWILMSGEVEDPHVDMDLVAADGDVDFLRWLHRWLQQHRTEGCDPTALSRAVAGGHLDVAMFLRRERGLACSFRRDEILLRGLRLEMVQWLVTTCREELEQGVQLQVARPDWHFNDRMRDQDMQIVSQDDSNVVWKWSPRR</sequence>
<evidence type="ECO:0000313" key="1">
    <source>
        <dbReference type="EMBL" id="KAG7382002.1"/>
    </source>
</evidence>
<gene>
    <name evidence="1" type="primary">ANKS3_3</name>
    <name evidence="1" type="ORF">PHYPSEUDO_005416</name>
</gene>